<dbReference type="RefSeq" id="WP_344754664.1">
    <property type="nucleotide sequence ID" value="NZ_BAABBW010000004.1"/>
</dbReference>
<keyword evidence="2" id="KW-1185">Reference proteome</keyword>
<protein>
    <submittedName>
        <fullName evidence="1">Uncharacterized protein</fullName>
    </submittedName>
</protein>
<name>A0ABP8A370_9MICO</name>
<proteinExistence type="predicted"/>
<dbReference type="EMBL" id="BAABBW010000004">
    <property type="protein sequence ID" value="GAA4176507.1"/>
    <property type="molecule type" value="Genomic_DNA"/>
</dbReference>
<reference evidence="2" key="1">
    <citation type="journal article" date="2019" name="Int. J. Syst. Evol. Microbiol.">
        <title>The Global Catalogue of Microorganisms (GCM) 10K type strain sequencing project: providing services to taxonomists for standard genome sequencing and annotation.</title>
        <authorList>
            <consortium name="The Broad Institute Genomics Platform"/>
            <consortium name="The Broad Institute Genome Sequencing Center for Infectious Disease"/>
            <person name="Wu L."/>
            <person name="Ma J."/>
        </authorList>
    </citation>
    <scope>NUCLEOTIDE SEQUENCE [LARGE SCALE GENOMIC DNA]</scope>
    <source>
        <strain evidence="2">JCM 17591</strain>
    </source>
</reference>
<gene>
    <name evidence="1" type="ORF">GCM10022287_23830</name>
</gene>
<sequence>MKVRNIALGENEIPATVTVEMTIDEAAWITRRAGSNVAPDRVVSDEIWDALTGSLFNRFWDDGLDGVTERHAETDVVADPPNLAHT</sequence>
<comment type="caution">
    <text evidence="1">The sequence shown here is derived from an EMBL/GenBank/DDBJ whole genome shotgun (WGS) entry which is preliminary data.</text>
</comment>
<evidence type="ECO:0000313" key="2">
    <source>
        <dbReference type="Proteomes" id="UP001501079"/>
    </source>
</evidence>
<organism evidence="1 2">
    <name type="scientific">Gryllotalpicola koreensis</name>
    <dbReference type="NCBI Taxonomy" id="993086"/>
    <lineage>
        <taxon>Bacteria</taxon>
        <taxon>Bacillati</taxon>
        <taxon>Actinomycetota</taxon>
        <taxon>Actinomycetes</taxon>
        <taxon>Micrococcales</taxon>
        <taxon>Microbacteriaceae</taxon>
        <taxon>Gryllotalpicola</taxon>
    </lineage>
</organism>
<accession>A0ABP8A370</accession>
<dbReference type="Proteomes" id="UP001501079">
    <property type="component" value="Unassembled WGS sequence"/>
</dbReference>
<evidence type="ECO:0000313" key="1">
    <source>
        <dbReference type="EMBL" id="GAA4176507.1"/>
    </source>
</evidence>